<name>A0A9X2JH11_9BACT</name>
<reference evidence="3" key="1">
    <citation type="submission" date="2022-06" db="EMBL/GenBank/DDBJ databases">
        <title>Aeoliella straminimaris, a novel planctomycete from sediments.</title>
        <authorList>
            <person name="Vitorino I.R."/>
            <person name="Lage O.M."/>
        </authorList>
    </citation>
    <scope>NUCLEOTIDE SEQUENCE</scope>
    <source>
        <strain evidence="3">ICT_H6.2</strain>
    </source>
</reference>
<evidence type="ECO:0000313" key="3">
    <source>
        <dbReference type="EMBL" id="MCO6042434.1"/>
    </source>
</evidence>
<dbReference type="AlphaFoldDB" id="A0A9X2JH11"/>
<dbReference type="EMBL" id="JAMXLR010000003">
    <property type="protein sequence ID" value="MCO6042434.1"/>
    <property type="molecule type" value="Genomic_DNA"/>
</dbReference>
<gene>
    <name evidence="3" type="ORF">NG895_00805</name>
</gene>
<keyword evidence="1" id="KW-0812">Transmembrane</keyword>
<evidence type="ECO:0000313" key="4">
    <source>
        <dbReference type="Proteomes" id="UP001155241"/>
    </source>
</evidence>
<accession>A0A9X2JH11</accession>
<comment type="caution">
    <text evidence="3">The sequence shown here is derived from an EMBL/GenBank/DDBJ whole genome shotgun (WGS) entry which is preliminary data.</text>
</comment>
<feature type="transmembrane region" description="Helical" evidence="1">
    <location>
        <begin position="25"/>
        <end position="45"/>
    </location>
</feature>
<evidence type="ECO:0000259" key="2">
    <source>
        <dbReference type="Pfam" id="PF14478"/>
    </source>
</evidence>
<proteinExistence type="predicted"/>
<keyword evidence="4" id="KW-1185">Reference proteome</keyword>
<dbReference type="Proteomes" id="UP001155241">
    <property type="component" value="Unassembled WGS sequence"/>
</dbReference>
<sequence>MYGQLVVMAESPQAAETSPSNKQNWLIAVLLLGVLGIVLAVNFFAKQSVTRVSTDGNAQPAKTDIAPAEGITLLTSGEPSLPTVTVAFQPGMVVLDALVAAEQADSRWQFSYQGTGDSALLISLAGLESQGSDGRNWLYEVNGELAQRSIGVEPVKPGDRVLWKFATYE</sequence>
<organism evidence="3 4">
    <name type="scientific">Aeoliella straminimaris</name>
    <dbReference type="NCBI Taxonomy" id="2954799"/>
    <lineage>
        <taxon>Bacteria</taxon>
        <taxon>Pseudomonadati</taxon>
        <taxon>Planctomycetota</taxon>
        <taxon>Planctomycetia</taxon>
        <taxon>Pirellulales</taxon>
        <taxon>Lacipirellulaceae</taxon>
        <taxon>Aeoliella</taxon>
    </lineage>
</organism>
<dbReference type="Pfam" id="PF14478">
    <property type="entry name" value="DUF4430"/>
    <property type="match status" value="1"/>
</dbReference>
<feature type="domain" description="Transcobalamin-like C-terminal" evidence="2">
    <location>
        <begin position="95"/>
        <end position="166"/>
    </location>
</feature>
<protein>
    <submittedName>
        <fullName evidence="3">DUF4430 domain-containing protein</fullName>
    </submittedName>
</protein>
<dbReference type="InterPro" id="IPR027954">
    <property type="entry name" value="Transcobalamin-like_C"/>
</dbReference>
<keyword evidence="1" id="KW-0472">Membrane</keyword>
<dbReference type="Gene3D" id="2.170.130.30">
    <property type="match status" value="1"/>
</dbReference>
<dbReference type="RefSeq" id="WP_252850534.1">
    <property type="nucleotide sequence ID" value="NZ_JAMXLR010000003.1"/>
</dbReference>
<evidence type="ECO:0000256" key="1">
    <source>
        <dbReference type="SAM" id="Phobius"/>
    </source>
</evidence>
<keyword evidence="1" id="KW-1133">Transmembrane helix</keyword>